<sequence length="169" mass="18824">MFDEATYGFRATTFDCDIGRSLGHTAEWESFLETDAPRVWSKGLQETIMLLAAMISCQMPMSALGRARERFVPVIAPHEHDVFLCLLSKHAAGSDISSGQGMYIVSLHASRQAHGQDLVLTDVDNIVPTGLVSDFLNTDRTNSSYFNYVGSIRRHGYPKNVRELKSVVR</sequence>
<organism evidence="1 2">
    <name type="scientific">Seiridium unicorne</name>
    <dbReference type="NCBI Taxonomy" id="138068"/>
    <lineage>
        <taxon>Eukaryota</taxon>
        <taxon>Fungi</taxon>
        <taxon>Dikarya</taxon>
        <taxon>Ascomycota</taxon>
        <taxon>Pezizomycotina</taxon>
        <taxon>Sordariomycetes</taxon>
        <taxon>Xylariomycetidae</taxon>
        <taxon>Amphisphaeriales</taxon>
        <taxon>Sporocadaceae</taxon>
        <taxon>Seiridium</taxon>
    </lineage>
</organism>
<dbReference type="Proteomes" id="UP001408356">
    <property type="component" value="Unassembled WGS sequence"/>
</dbReference>
<protein>
    <submittedName>
        <fullName evidence="1">Heterokaryon incompatibility domain-containing protein</fullName>
    </submittedName>
</protein>
<proteinExistence type="predicted"/>
<gene>
    <name evidence="1" type="ORF">SUNI508_02634</name>
</gene>
<name>A0ABR2UFM9_9PEZI</name>
<evidence type="ECO:0000313" key="1">
    <source>
        <dbReference type="EMBL" id="KAK9413435.1"/>
    </source>
</evidence>
<keyword evidence="2" id="KW-1185">Reference proteome</keyword>
<reference evidence="1 2" key="1">
    <citation type="journal article" date="2024" name="J. Plant Pathol.">
        <title>Sequence and assembly of the genome of Seiridium unicorne, isolate CBS 538.82, causal agent of cypress canker disease.</title>
        <authorList>
            <person name="Scali E."/>
            <person name="Rocca G.D."/>
            <person name="Danti R."/>
            <person name="Garbelotto M."/>
            <person name="Barberini S."/>
            <person name="Baroncelli R."/>
            <person name="Emiliani G."/>
        </authorList>
    </citation>
    <scope>NUCLEOTIDE SEQUENCE [LARGE SCALE GENOMIC DNA]</scope>
    <source>
        <strain evidence="1 2">BM-138-508</strain>
    </source>
</reference>
<comment type="caution">
    <text evidence="1">The sequence shown here is derived from an EMBL/GenBank/DDBJ whole genome shotgun (WGS) entry which is preliminary data.</text>
</comment>
<evidence type="ECO:0000313" key="2">
    <source>
        <dbReference type="Proteomes" id="UP001408356"/>
    </source>
</evidence>
<dbReference type="EMBL" id="JARVKF010000440">
    <property type="protein sequence ID" value="KAK9413435.1"/>
    <property type="molecule type" value="Genomic_DNA"/>
</dbReference>
<accession>A0ABR2UFM9</accession>